<dbReference type="GO" id="GO:0031177">
    <property type="term" value="F:phosphopantetheine binding"/>
    <property type="evidence" value="ECO:0007669"/>
    <property type="project" value="InterPro"/>
</dbReference>
<dbReference type="Pfam" id="PF23562">
    <property type="entry name" value="AMP-binding_C_3"/>
    <property type="match status" value="1"/>
</dbReference>
<proteinExistence type="predicted"/>
<dbReference type="AlphaFoldDB" id="A0A318YZB3"/>
<dbReference type="SMART" id="SM00823">
    <property type="entry name" value="PKS_PP"/>
    <property type="match status" value="1"/>
</dbReference>
<dbReference type="SUPFAM" id="SSF51735">
    <property type="entry name" value="NAD(P)-binding Rossmann-fold domains"/>
    <property type="match status" value="1"/>
</dbReference>
<dbReference type="PANTHER" id="PTHR43439">
    <property type="entry name" value="PHENYLACETATE-COENZYME A LIGASE"/>
    <property type="match status" value="1"/>
</dbReference>
<evidence type="ECO:0000313" key="6">
    <source>
        <dbReference type="Proteomes" id="UP000248349"/>
    </source>
</evidence>
<keyword evidence="1" id="KW-0596">Phosphopantetheine</keyword>
<dbReference type="InterPro" id="IPR042099">
    <property type="entry name" value="ANL_N_sf"/>
</dbReference>
<dbReference type="Gene3D" id="3.40.50.12780">
    <property type="entry name" value="N-terminal domain of ligase-like"/>
    <property type="match status" value="1"/>
</dbReference>
<feature type="compositionally biased region" description="Polar residues" evidence="3">
    <location>
        <begin position="937"/>
        <end position="954"/>
    </location>
</feature>
<reference evidence="5 6" key="1">
    <citation type="submission" date="2016-12" db="EMBL/GenBank/DDBJ databases">
        <title>The genomes of Aspergillus section Nigri reveals drivers in fungal speciation.</title>
        <authorList>
            <consortium name="DOE Joint Genome Institute"/>
            <person name="Vesth T.C."/>
            <person name="Nybo J."/>
            <person name="Theobald S."/>
            <person name="Brandl J."/>
            <person name="Frisvad J.C."/>
            <person name="Nielsen K.F."/>
            <person name="Lyhne E.K."/>
            <person name="Kogle M.E."/>
            <person name="Kuo A."/>
            <person name="Riley R."/>
            <person name="Clum A."/>
            <person name="Nolan M."/>
            <person name="Lipzen A."/>
            <person name="Salamov A."/>
            <person name="Henrissat B."/>
            <person name="Wiebenga A."/>
            <person name="De Vries R.P."/>
            <person name="Grigoriev I.V."/>
            <person name="Mortensen U.H."/>
            <person name="Andersen M.R."/>
            <person name="Baker S.E."/>
        </authorList>
    </citation>
    <scope>NUCLEOTIDE SEQUENCE [LARGE SCALE GENOMIC DNA]</scope>
    <source>
        <strain evidence="5 6">JOP 1030-1</strain>
    </source>
</reference>
<protein>
    <submittedName>
        <fullName evidence="5">Putative NRPS-like enzyme</fullName>
    </submittedName>
</protein>
<dbReference type="STRING" id="1450539.A0A318YZB3"/>
<accession>A0A318YZB3</accession>
<evidence type="ECO:0000256" key="2">
    <source>
        <dbReference type="ARBA" id="ARBA00022553"/>
    </source>
</evidence>
<dbReference type="EMBL" id="KZ821289">
    <property type="protein sequence ID" value="PYH40351.1"/>
    <property type="molecule type" value="Genomic_DNA"/>
</dbReference>
<dbReference type="PANTHER" id="PTHR43439:SF2">
    <property type="entry name" value="ENZYME, PUTATIVE (JCVI)-RELATED"/>
    <property type="match status" value="1"/>
</dbReference>
<dbReference type="InterPro" id="IPR020806">
    <property type="entry name" value="PKS_PP-bd"/>
</dbReference>
<dbReference type="PROSITE" id="PS00455">
    <property type="entry name" value="AMP_BINDING"/>
    <property type="match status" value="1"/>
</dbReference>
<dbReference type="InterPro" id="IPR036291">
    <property type="entry name" value="NAD(P)-bd_dom_sf"/>
</dbReference>
<sequence length="1077" mass="119505">MGILHHDGPSPKRHKPSSPEELISRFGRLHMLDDLIRLRAADPIQHPILAYPRPSPDETVEYEYFSGLDLDIMIDQAVYTLMDYGFKPPRQEGAIVALFTLSDLNMVITFFALSRLGYTVMMLSPRLSASACVALLDMVGCDTILYGQTPTIRTTMGEILRRKLVACRPIVQRPSPEEEEDAMEEPAILMLRRGRSPARQVHKIALILHSSGSTGTPKPLYLSHQALMTHPMRGPGLTSFNSLPWFHLHGLSTALQAMYMRRTAYMWDAALPLTARTAVAALEAARPESVQGVPYLLQLLVDSPRGLQVLRRCESVTYGGAPCPDELGDRLMAEGVRFGGSFGLTEAGLVAESISRPANDPYWNYMRFFDNIRPFIWMKPIGDELYEVVYLQGHPALTASNSDNPPGSYHSRDVFTPHPTIPDRWKYVSRIDDRITLVNGEKVLPLPIEGRIKQHRLVDEAVVVGVGRAVPGLLVFRAGGAHRYSDEEFRDLIWPSVQEANAHAEQFSQISRDMVVVLAADRLVPRTDKGSMIRAQVYARYAEVIEGMYTRMEQAASGTLRLDLQATEEHLLQLCREELALAEIDLDTDFFAQGMDSLQAIQLRRWILRDFALADPKSIGHNLVFEAGSIARLAECIHAAQIGQSAASGGVVVSEEDELAQMSGLLEKYSASFPVHTPCPDQVANTRSVLLTGPTGSIGAHTLYKLVHDDTVARIYCLTRRANAQEAILSSLHRKNLFIPPARTHKIIALTSALDQPHLGLSPSTYTELRQSVSLIIHTAWPVNFNLPLSAFEPHLHGLANLLQFSLSVFLPSPAVLLYCSSISTALASPQRTVPDAPMQDWHAALAMGYGRSKLIGEHLVSAARRTAGARAFSLRIGQVSGHSKRGGWNDTEALPLMIRSALTLGVLPDLHGVQCAWLPVDKLVAAMLEIARTCSHTPPTSRRGSVLSTTSEDWSAAEEKDDDSVYNLTNPYPFAWGELLRSLGALGMEFQVVGFAEWLDRLRESEARGEERVNPAVKLVGHYEAMYSGEGRKEPSFCTERAERDSVTLRNGRLRIVEDGILGRYVRDWLERWPRS</sequence>
<feature type="region of interest" description="Disordered" evidence="3">
    <location>
        <begin position="937"/>
        <end position="961"/>
    </location>
</feature>
<dbReference type="InterPro" id="IPR051414">
    <property type="entry name" value="Adenylate-forming_Reductase"/>
</dbReference>
<dbReference type="SUPFAM" id="SSF47336">
    <property type="entry name" value="ACP-like"/>
    <property type="match status" value="1"/>
</dbReference>
<evidence type="ECO:0000256" key="3">
    <source>
        <dbReference type="SAM" id="MobiDB-lite"/>
    </source>
</evidence>
<dbReference type="Pfam" id="PF07993">
    <property type="entry name" value="NAD_binding_4"/>
    <property type="match status" value="1"/>
</dbReference>
<gene>
    <name evidence="5" type="ORF">BP01DRAFT_330173</name>
</gene>
<dbReference type="GeneID" id="37074234"/>
<dbReference type="Proteomes" id="UP000248349">
    <property type="component" value="Unassembled WGS sequence"/>
</dbReference>
<dbReference type="Gene3D" id="1.10.1200.10">
    <property type="entry name" value="ACP-like"/>
    <property type="match status" value="1"/>
</dbReference>
<evidence type="ECO:0000259" key="4">
    <source>
        <dbReference type="PROSITE" id="PS50075"/>
    </source>
</evidence>
<dbReference type="InterPro" id="IPR013120">
    <property type="entry name" value="FAR_NAD-bd"/>
</dbReference>
<dbReference type="InterPro" id="IPR000873">
    <property type="entry name" value="AMP-dep_synth/lig_dom"/>
</dbReference>
<keyword evidence="6" id="KW-1185">Reference proteome</keyword>
<name>A0A318YZB3_9EURO</name>
<organism evidence="5 6">
    <name type="scientific">Aspergillus saccharolyticus JOP 1030-1</name>
    <dbReference type="NCBI Taxonomy" id="1450539"/>
    <lineage>
        <taxon>Eukaryota</taxon>
        <taxon>Fungi</taxon>
        <taxon>Dikarya</taxon>
        <taxon>Ascomycota</taxon>
        <taxon>Pezizomycotina</taxon>
        <taxon>Eurotiomycetes</taxon>
        <taxon>Eurotiomycetidae</taxon>
        <taxon>Eurotiales</taxon>
        <taxon>Aspergillaceae</taxon>
        <taxon>Aspergillus</taxon>
        <taxon>Aspergillus subgen. Circumdati</taxon>
    </lineage>
</organism>
<dbReference type="Pfam" id="PF00501">
    <property type="entry name" value="AMP-binding"/>
    <property type="match status" value="1"/>
</dbReference>
<dbReference type="Gene3D" id="3.40.50.720">
    <property type="entry name" value="NAD(P)-binding Rossmann-like Domain"/>
    <property type="match status" value="1"/>
</dbReference>
<dbReference type="OrthoDB" id="429813at2759"/>
<dbReference type="InterPro" id="IPR036736">
    <property type="entry name" value="ACP-like_sf"/>
</dbReference>
<keyword evidence="2" id="KW-0597">Phosphoprotein</keyword>
<dbReference type="RefSeq" id="XP_025426333.1">
    <property type="nucleotide sequence ID" value="XM_025573006.1"/>
</dbReference>
<dbReference type="PROSITE" id="PS50075">
    <property type="entry name" value="CARRIER"/>
    <property type="match status" value="1"/>
</dbReference>
<dbReference type="InterPro" id="IPR020845">
    <property type="entry name" value="AMP-binding_CS"/>
</dbReference>
<dbReference type="Pfam" id="PF00550">
    <property type="entry name" value="PP-binding"/>
    <property type="match status" value="1"/>
</dbReference>
<feature type="domain" description="Carrier" evidence="4">
    <location>
        <begin position="562"/>
        <end position="641"/>
    </location>
</feature>
<dbReference type="SUPFAM" id="SSF56801">
    <property type="entry name" value="Acetyl-CoA synthetase-like"/>
    <property type="match status" value="1"/>
</dbReference>
<evidence type="ECO:0000313" key="5">
    <source>
        <dbReference type="EMBL" id="PYH40351.1"/>
    </source>
</evidence>
<evidence type="ECO:0000256" key="1">
    <source>
        <dbReference type="ARBA" id="ARBA00022450"/>
    </source>
</evidence>
<dbReference type="InterPro" id="IPR009081">
    <property type="entry name" value="PP-bd_ACP"/>
</dbReference>